<evidence type="ECO:0000259" key="1">
    <source>
        <dbReference type="PROSITE" id="PS50883"/>
    </source>
</evidence>
<reference evidence="2" key="1">
    <citation type="submission" date="2020-05" db="EMBL/GenBank/DDBJ databases">
        <authorList>
            <person name="Chiriac C."/>
            <person name="Salcher M."/>
            <person name="Ghai R."/>
            <person name="Kavagutti S V."/>
        </authorList>
    </citation>
    <scope>NUCLEOTIDE SEQUENCE</scope>
</reference>
<protein>
    <submittedName>
        <fullName evidence="2">Unannotated protein</fullName>
    </submittedName>
</protein>
<dbReference type="EMBL" id="CAEZXM010000082">
    <property type="protein sequence ID" value="CAB4687658.1"/>
    <property type="molecule type" value="Genomic_DNA"/>
</dbReference>
<feature type="domain" description="EAL" evidence="1">
    <location>
        <begin position="1"/>
        <end position="69"/>
    </location>
</feature>
<dbReference type="CDD" id="cd01948">
    <property type="entry name" value="EAL"/>
    <property type="match status" value="1"/>
</dbReference>
<dbReference type="InterPro" id="IPR035919">
    <property type="entry name" value="EAL_sf"/>
</dbReference>
<dbReference type="PROSITE" id="PS50883">
    <property type="entry name" value="EAL"/>
    <property type="match status" value="1"/>
</dbReference>
<dbReference type="InterPro" id="IPR001633">
    <property type="entry name" value="EAL_dom"/>
</dbReference>
<dbReference type="SUPFAM" id="SSF141868">
    <property type="entry name" value="EAL domain-like"/>
    <property type="match status" value="1"/>
</dbReference>
<gene>
    <name evidence="2" type="ORF">UFOPK2366_00571</name>
</gene>
<proteinExistence type="predicted"/>
<dbReference type="PANTHER" id="PTHR33121:SF79">
    <property type="entry name" value="CYCLIC DI-GMP PHOSPHODIESTERASE PDED-RELATED"/>
    <property type="match status" value="1"/>
</dbReference>
<dbReference type="InterPro" id="IPR050706">
    <property type="entry name" value="Cyclic-di-GMP_PDE-like"/>
</dbReference>
<accession>A0A6J6NSC6</accession>
<sequence length="72" mass="7750">METCAEDRAVVEVVVGLARGLGLQVVAEGVETVKQWEMLRQVGCDHAQGYLMSRPLDADAAVSWITSYVAAV</sequence>
<evidence type="ECO:0000313" key="2">
    <source>
        <dbReference type="EMBL" id="CAB4687658.1"/>
    </source>
</evidence>
<dbReference type="Pfam" id="PF00563">
    <property type="entry name" value="EAL"/>
    <property type="match status" value="1"/>
</dbReference>
<dbReference type="AlphaFoldDB" id="A0A6J6NSC6"/>
<organism evidence="2">
    <name type="scientific">freshwater metagenome</name>
    <dbReference type="NCBI Taxonomy" id="449393"/>
    <lineage>
        <taxon>unclassified sequences</taxon>
        <taxon>metagenomes</taxon>
        <taxon>ecological metagenomes</taxon>
    </lineage>
</organism>
<name>A0A6J6NSC6_9ZZZZ</name>
<dbReference type="Gene3D" id="3.20.20.450">
    <property type="entry name" value="EAL domain"/>
    <property type="match status" value="1"/>
</dbReference>
<dbReference type="GO" id="GO:0071111">
    <property type="term" value="F:cyclic-guanylate-specific phosphodiesterase activity"/>
    <property type="evidence" value="ECO:0007669"/>
    <property type="project" value="InterPro"/>
</dbReference>
<dbReference type="PANTHER" id="PTHR33121">
    <property type="entry name" value="CYCLIC DI-GMP PHOSPHODIESTERASE PDEF"/>
    <property type="match status" value="1"/>
</dbReference>